<accession>A0A0J9HDU3</accession>
<dbReference type="EMBL" id="GG749418">
    <property type="protein sequence ID" value="KMW67214.1"/>
    <property type="molecule type" value="Genomic_DNA"/>
</dbReference>
<name>A0A0J9HDU3_AJEDA</name>
<organism evidence="1">
    <name type="scientific">Ajellomyces dermatitidis (strain ATCC 18188 / CBS 674.68)</name>
    <name type="common">Blastomyces dermatitidis</name>
    <dbReference type="NCBI Taxonomy" id="653446"/>
    <lineage>
        <taxon>Eukaryota</taxon>
        <taxon>Fungi</taxon>
        <taxon>Dikarya</taxon>
        <taxon>Ascomycota</taxon>
        <taxon>Pezizomycotina</taxon>
        <taxon>Eurotiomycetes</taxon>
        <taxon>Eurotiomycetidae</taxon>
        <taxon>Onygenales</taxon>
        <taxon>Ajellomycetaceae</taxon>
        <taxon>Blastomyces</taxon>
    </lineage>
</organism>
<gene>
    <name evidence="1" type="ORF">BDDG_11980</name>
</gene>
<evidence type="ECO:0000313" key="1">
    <source>
        <dbReference type="EMBL" id="KMW67214.1"/>
    </source>
</evidence>
<dbReference type="Proteomes" id="UP000007802">
    <property type="component" value="Unassembled WGS sequence"/>
</dbReference>
<proteinExistence type="predicted"/>
<sequence>MLRIYKNGLLEANEEYPGLGIGVTSTSISGDIGWPLRWGERGPYGKTSIFILPLFRDSTILGYCMSSLHVLL</sequence>
<dbReference type="AlphaFoldDB" id="A0A0J9HDU3"/>
<reference evidence="1" key="1">
    <citation type="submission" date="2010-03" db="EMBL/GenBank/DDBJ databases">
        <title>Annotation of Blastomyces dermatitidis strain ATCC 18188.</title>
        <authorList>
            <consortium name="The Broad Institute Genome Sequencing Platform"/>
            <consortium name="Broad Institute Genome Sequencing Center for Infectious Disease."/>
            <person name="Cuomo C."/>
            <person name="Klein B."/>
            <person name="Sullivan T."/>
            <person name="Heitman J."/>
            <person name="Young S."/>
            <person name="Zeng Q."/>
            <person name="Gargeya S."/>
            <person name="Alvarado L."/>
            <person name="Berlin A.M."/>
            <person name="Chapman S.B."/>
            <person name="Chen Z."/>
            <person name="Freedman E."/>
            <person name="Gellesch M."/>
            <person name="Goldberg J."/>
            <person name="Griggs A."/>
            <person name="Gujja S."/>
            <person name="Heilman E."/>
            <person name="Heiman D."/>
            <person name="Howarth C."/>
            <person name="Mehta T."/>
            <person name="Neiman D."/>
            <person name="Pearson M."/>
            <person name="Roberts A."/>
            <person name="Saif S."/>
            <person name="Shea T."/>
            <person name="Shenoy N."/>
            <person name="Sisk P."/>
            <person name="Stolte C."/>
            <person name="Sykes S."/>
            <person name="White J."/>
            <person name="Yandava C."/>
            <person name="Haas B."/>
            <person name="Nusbaum C."/>
            <person name="Birren B."/>
        </authorList>
    </citation>
    <scope>NUCLEOTIDE SEQUENCE</scope>
    <source>
        <strain evidence="1">ATCC 18188</strain>
    </source>
</reference>
<protein>
    <submittedName>
        <fullName evidence="1">Uncharacterized protein</fullName>
    </submittedName>
</protein>